<dbReference type="PANTHER" id="PTHR33885">
    <property type="entry name" value="PHAGE SHOCK PROTEIN C"/>
    <property type="match status" value="1"/>
</dbReference>
<keyword evidence="9" id="KW-1185">Reference proteome</keyword>
<dbReference type="InterPro" id="IPR007168">
    <property type="entry name" value="Phageshock_PspC_N"/>
</dbReference>
<sequence length="62" mass="6578">MTSRFMLDKANARMMGVCSGLAGLTGLDVTIVRVLTVLSLFLLGPVTILLYLVAGLIAPDRV</sequence>
<evidence type="ECO:0000256" key="3">
    <source>
        <dbReference type="ARBA" id="ARBA00022692"/>
    </source>
</evidence>
<evidence type="ECO:0000256" key="6">
    <source>
        <dbReference type="SAM" id="Phobius"/>
    </source>
</evidence>
<evidence type="ECO:0000256" key="5">
    <source>
        <dbReference type="ARBA" id="ARBA00023136"/>
    </source>
</evidence>
<dbReference type="Pfam" id="PF04024">
    <property type="entry name" value="PspC"/>
    <property type="match status" value="1"/>
</dbReference>
<accession>A0ABU3Q895</accession>
<evidence type="ECO:0000313" key="8">
    <source>
        <dbReference type="EMBL" id="MDT9599624.1"/>
    </source>
</evidence>
<evidence type="ECO:0000256" key="1">
    <source>
        <dbReference type="ARBA" id="ARBA00004162"/>
    </source>
</evidence>
<keyword evidence="2" id="KW-1003">Cell membrane</keyword>
<protein>
    <submittedName>
        <fullName evidence="8">PspC domain-containing protein</fullName>
    </submittedName>
</protein>
<dbReference type="RefSeq" id="WP_315726713.1">
    <property type="nucleotide sequence ID" value="NZ_JAVUPU010000005.1"/>
</dbReference>
<name>A0ABU3Q895_9SPHN</name>
<gene>
    <name evidence="8" type="ORF">RQX22_11750</name>
</gene>
<evidence type="ECO:0000313" key="9">
    <source>
        <dbReference type="Proteomes" id="UP001259572"/>
    </source>
</evidence>
<keyword evidence="5 6" id="KW-0472">Membrane</keyword>
<feature type="transmembrane region" description="Helical" evidence="6">
    <location>
        <begin position="38"/>
        <end position="58"/>
    </location>
</feature>
<dbReference type="PANTHER" id="PTHR33885:SF3">
    <property type="entry name" value="PHAGE SHOCK PROTEIN C"/>
    <property type="match status" value="1"/>
</dbReference>
<keyword evidence="3 6" id="KW-0812">Transmembrane</keyword>
<proteinExistence type="predicted"/>
<feature type="domain" description="Phage shock protein PspC N-terminal" evidence="7">
    <location>
        <begin position="4"/>
        <end position="60"/>
    </location>
</feature>
<evidence type="ECO:0000256" key="4">
    <source>
        <dbReference type="ARBA" id="ARBA00022989"/>
    </source>
</evidence>
<dbReference type="EMBL" id="JAVUPU010000005">
    <property type="protein sequence ID" value="MDT9599624.1"/>
    <property type="molecule type" value="Genomic_DNA"/>
</dbReference>
<dbReference type="InterPro" id="IPR052027">
    <property type="entry name" value="PspC"/>
</dbReference>
<comment type="caution">
    <text evidence="8">The sequence shown here is derived from an EMBL/GenBank/DDBJ whole genome shotgun (WGS) entry which is preliminary data.</text>
</comment>
<dbReference type="Proteomes" id="UP001259572">
    <property type="component" value="Unassembled WGS sequence"/>
</dbReference>
<comment type="subcellular location">
    <subcellularLocation>
        <location evidence="1">Cell membrane</location>
        <topology evidence="1">Single-pass membrane protein</topology>
    </subcellularLocation>
</comment>
<keyword evidence="4 6" id="KW-1133">Transmembrane helix</keyword>
<reference evidence="8 9" key="1">
    <citation type="submission" date="2023-05" db="EMBL/GenBank/DDBJ databases">
        <authorList>
            <person name="Guo Y."/>
        </authorList>
    </citation>
    <scope>NUCLEOTIDE SEQUENCE [LARGE SCALE GENOMIC DNA]</scope>
    <source>
        <strain evidence="8 9">GR2756</strain>
    </source>
</reference>
<organism evidence="8 9">
    <name type="scientific">Sphingosinicella rhizophila</name>
    <dbReference type="NCBI Taxonomy" id="3050082"/>
    <lineage>
        <taxon>Bacteria</taxon>
        <taxon>Pseudomonadati</taxon>
        <taxon>Pseudomonadota</taxon>
        <taxon>Alphaproteobacteria</taxon>
        <taxon>Sphingomonadales</taxon>
        <taxon>Sphingosinicellaceae</taxon>
        <taxon>Sphingosinicella</taxon>
    </lineage>
</organism>
<evidence type="ECO:0000256" key="2">
    <source>
        <dbReference type="ARBA" id="ARBA00022475"/>
    </source>
</evidence>
<evidence type="ECO:0000259" key="7">
    <source>
        <dbReference type="Pfam" id="PF04024"/>
    </source>
</evidence>